<name>A0ABQ0C8L5_9PROT</name>
<evidence type="ECO:0000256" key="2">
    <source>
        <dbReference type="SAM" id="Phobius"/>
    </source>
</evidence>
<dbReference type="EMBL" id="BAAFGK010000004">
    <property type="protein sequence ID" value="GAB0057223.1"/>
    <property type="molecule type" value="Genomic_DNA"/>
</dbReference>
<sequence length="114" mass="12713">MEEETSGDEGVERSEGSSSKKGGGGSGGGNKAKMISVVVGVVVLLVAMIQFTRMSQRQMRVLELEIMLEQDRAQEAFREKAKQKRYDTRENNRQAEMLESQFKPINQTGHPRAP</sequence>
<keyword evidence="2" id="KW-0472">Membrane</keyword>
<keyword evidence="2" id="KW-1133">Transmembrane helix</keyword>
<feature type="region of interest" description="Disordered" evidence="1">
    <location>
        <begin position="78"/>
        <end position="114"/>
    </location>
</feature>
<feature type="transmembrane region" description="Helical" evidence="2">
    <location>
        <begin position="34"/>
        <end position="52"/>
    </location>
</feature>
<reference evidence="3 4" key="1">
    <citation type="submission" date="2024-09" db="EMBL/GenBank/DDBJ databases">
        <title>Draft genome sequence of Candidatus Magnetaquicoccaceae bacterium FCR-1.</title>
        <authorList>
            <person name="Shimoshige H."/>
            <person name="Shimamura S."/>
            <person name="Taoka A."/>
            <person name="Kobayashi H."/>
            <person name="Maekawa T."/>
        </authorList>
    </citation>
    <scope>NUCLEOTIDE SEQUENCE [LARGE SCALE GENOMIC DNA]</scope>
    <source>
        <strain evidence="3 4">FCR-1</strain>
    </source>
</reference>
<evidence type="ECO:0000256" key="1">
    <source>
        <dbReference type="SAM" id="MobiDB-lite"/>
    </source>
</evidence>
<organism evidence="3 4">
    <name type="scientific">Candidatus Magnetaquiglobus chichijimensis</name>
    <dbReference type="NCBI Taxonomy" id="3141448"/>
    <lineage>
        <taxon>Bacteria</taxon>
        <taxon>Pseudomonadati</taxon>
        <taxon>Pseudomonadota</taxon>
        <taxon>Magnetococcia</taxon>
        <taxon>Magnetococcales</taxon>
        <taxon>Candidatus Magnetaquicoccaceae</taxon>
        <taxon>Candidatus Magnetaquiglobus</taxon>
    </lineage>
</organism>
<feature type="region of interest" description="Disordered" evidence="1">
    <location>
        <begin position="1"/>
        <end position="31"/>
    </location>
</feature>
<evidence type="ECO:0000313" key="3">
    <source>
        <dbReference type="EMBL" id="GAB0057223.1"/>
    </source>
</evidence>
<evidence type="ECO:0000313" key="4">
    <source>
        <dbReference type="Proteomes" id="UP001628193"/>
    </source>
</evidence>
<comment type="caution">
    <text evidence="3">The sequence shown here is derived from an EMBL/GenBank/DDBJ whole genome shotgun (WGS) entry which is preliminary data.</text>
</comment>
<accession>A0ABQ0C8L5</accession>
<dbReference type="RefSeq" id="WP_420904923.1">
    <property type="nucleotide sequence ID" value="NZ_BAAFGK010000004.1"/>
</dbReference>
<keyword evidence="2" id="KW-0812">Transmembrane</keyword>
<gene>
    <name evidence="3" type="ORF">SIID45300_01546</name>
</gene>
<feature type="compositionally biased region" description="Gly residues" evidence="1">
    <location>
        <begin position="21"/>
        <end position="30"/>
    </location>
</feature>
<proteinExistence type="predicted"/>
<protein>
    <submittedName>
        <fullName evidence="3">Uncharacterized protein</fullName>
    </submittedName>
</protein>
<dbReference type="Proteomes" id="UP001628193">
    <property type="component" value="Unassembled WGS sequence"/>
</dbReference>
<keyword evidence="4" id="KW-1185">Reference proteome</keyword>
<feature type="compositionally biased region" description="Basic and acidic residues" evidence="1">
    <location>
        <begin position="78"/>
        <end position="93"/>
    </location>
</feature>
<feature type="compositionally biased region" description="Polar residues" evidence="1">
    <location>
        <begin position="103"/>
        <end position="114"/>
    </location>
</feature>